<evidence type="ECO:0000313" key="2">
    <source>
        <dbReference type="Proteomes" id="UP000033070"/>
    </source>
</evidence>
<proteinExistence type="predicted"/>
<dbReference type="KEGG" id="fam:OYT1_ch2255"/>
<dbReference type="EMBL" id="AP018738">
    <property type="protein sequence ID" value="BBE51771.1"/>
    <property type="molecule type" value="Genomic_DNA"/>
</dbReference>
<dbReference type="AlphaFoldDB" id="A0A2Z6GDS0"/>
<dbReference type="OrthoDB" id="9810174at2"/>
<evidence type="ECO:0000313" key="1">
    <source>
        <dbReference type="EMBL" id="BBE51771.1"/>
    </source>
</evidence>
<protein>
    <recommendedName>
        <fullName evidence="3">Tail fiber protein</fullName>
    </recommendedName>
</protein>
<organism evidence="1 2">
    <name type="scientific">Ferriphaselus amnicola</name>
    <dbReference type="NCBI Taxonomy" id="1188319"/>
    <lineage>
        <taxon>Bacteria</taxon>
        <taxon>Pseudomonadati</taxon>
        <taxon>Pseudomonadota</taxon>
        <taxon>Betaproteobacteria</taxon>
        <taxon>Nitrosomonadales</taxon>
        <taxon>Gallionellaceae</taxon>
        <taxon>Ferriphaselus</taxon>
    </lineage>
</organism>
<gene>
    <name evidence="1" type="ORF">OYT1_ch2255</name>
</gene>
<reference evidence="1 2" key="1">
    <citation type="submission" date="2018-06" db="EMBL/GenBank/DDBJ databases">
        <title>OYT1 Genome Sequencing.</title>
        <authorList>
            <person name="Kato S."/>
            <person name="Itoh T."/>
            <person name="Ohkuma M."/>
        </authorList>
    </citation>
    <scope>NUCLEOTIDE SEQUENCE [LARGE SCALE GENOMIC DNA]</scope>
    <source>
        <strain evidence="1 2">OYT1</strain>
    </source>
</reference>
<dbReference type="Proteomes" id="UP000033070">
    <property type="component" value="Chromosome"/>
</dbReference>
<name>A0A2Z6GDS0_9PROT</name>
<dbReference type="STRING" id="1188319.OYT1_01601"/>
<dbReference type="RefSeq" id="WP_062626766.1">
    <property type="nucleotide sequence ID" value="NZ_AP018738.1"/>
</dbReference>
<keyword evidence="2" id="KW-1185">Reference proteome</keyword>
<evidence type="ECO:0008006" key="3">
    <source>
        <dbReference type="Google" id="ProtNLM"/>
    </source>
</evidence>
<sequence length="494" mass="51668">MDRINGAGHVNRRFVTEDAATSRPPTEVTDTWLNGIQEEIAAVIESAGVVLSSASNTQLLAALNTLFTKKAGATGLIRSLTLAGGGIVREWGDVVNDATVGGIEFGFSYNANINLATGAWLGRDIAGPCFLRKLNDTGVSEEIWFAPTAAAGVVPAWTCVNVIDPSGVSNTNISGKNLLVNGNFDTWQKGGGPFVNWTFLATYASGDYGYTADRWTCGRLGNVAGMTISRVAGLTPDANYALKCQRVAGDASVNQMYVDYAFATSEIQGFQGKQITVSLDLITGANFSSAGSNISVSAVYGTGAQTRPSNGFTGLTGESVVFSVPPGQTVTRYSKSFALTVPANCTQMGLRINFAPVGVAGADDSFTVGRVQLEIGKAATQFEVVRIDDNLRRCMRYYQVVDSLNGIATAPPLAYAGYGAAGSNHSIYQPLMVPMNSLPTVTKAGAWTVANCGQPTITAGQTHVGATASITALGSFSYSNPAAALCYTLDARVI</sequence>
<accession>A0A2Z6GDS0</accession>